<evidence type="ECO:0000313" key="3">
    <source>
        <dbReference type="Proteomes" id="UP000323930"/>
    </source>
</evidence>
<evidence type="ECO:0000256" key="1">
    <source>
        <dbReference type="SAM" id="Phobius"/>
    </source>
</evidence>
<name>A0A5D0HJC0_9FLAO</name>
<organism evidence="2 3">
    <name type="scientific">Seonamhaeicola marinus</name>
    <dbReference type="NCBI Taxonomy" id="1912246"/>
    <lineage>
        <taxon>Bacteria</taxon>
        <taxon>Pseudomonadati</taxon>
        <taxon>Bacteroidota</taxon>
        <taxon>Flavobacteriia</taxon>
        <taxon>Flavobacteriales</taxon>
        <taxon>Flavobacteriaceae</taxon>
    </lineage>
</organism>
<gene>
    <name evidence="2" type="ORF">FUA24_17380</name>
</gene>
<comment type="caution">
    <text evidence="2">The sequence shown here is derived from an EMBL/GenBank/DDBJ whole genome shotgun (WGS) entry which is preliminary data.</text>
</comment>
<dbReference type="Proteomes" id="UP000323930">
    <property type="component" value="Unassembled WGS sequence"/>
</dbReference>
<dbReference type="RefSeq" id="WP_148544343.1">
    <property type="nucleotide sequence ID" value="NZ_VSDQ01000718.1"/>
</dbReference>
<sequence>MDKTDKYLDELSKEVFKNASIDRPSIDFTASVMSQISKLETSTTTYKPLISTKGWLLTALSTVLFIVCIGLSSGSINTSSWFESIDLSNILNIDLVGKLPSLSLSNTFIYAVVLFGVMFAIQVPFLKNYFNAQLKV</sequence>
<keyword evidence="1" id="KW-0472">Membrane</keyword>
<dbReference type="AlphaFoldDB" id="A0A5D0HJC0"/>
<dbReference type="OrthoDB" id="1442507at2"/>
<feature type="transmembrane region" description="Helical" evidence="1">
    <location>
        <begin position="108"/>
        <end position="126"/>
    </location>
</feature>
<dbReference type="EMBL" id="VSDQ01000718">
    <property type="protein sequence ID" value="TYA71355.1"/>
    <property type="molecule type" value="Genomic_DNA"/>
</dbReference>
<feature type="transmembrane region" description="Helical" evidence="1">
    <location>
        <begin position="55"/>
        <end position="76"/>
    </location>
</feature>
<evidence type="ECO:0000313" key="2">
    <source>
        <dbReference type="EMBL" id="TYA71355.1"/>
    </source>
</evidence>
<accession>A0A5D0HJC0</accession>
<proteinExistence type="predicted"/>
<protein>
    <submittedName>
        <fullName evidence="2">Uncharacterized protein</fullName>
    </submittedName>
</protein>
<keyword evidence="1" id="KW-1133">Transmembrane helix</keyword>
<keyword evidence="1" id="KW-0812">Transmembrane</keyword>
<keyword evidence="3" id="KW-1185">Reference proteome</keyword>
<reference evidence="2 3" key="1">
    <citation type="submission" date="2019-08" db="EMBL/GenBank/DDBJ databases">
        <title>Seonamhaeicola sediminis sp. nov., isolated from marine sediment.</title>
        <authorList>
            <person name="Cao W.R."/>
        </authorList>
    </citation>
    <scope>NUCLEOTIDE SEQUENCE [LARGE SCALE GENOMIC DNA]</scope>
    <source>
        <strain evidence="2 3">B011</strain>
    </source>
</reference>